<evidence type="ECO:0000259" key="2">
    <source>
        <dbReference type="Pfam" id="PF04183"/>
    </source>
</evidence>
<dbReference type="PANTHER" id="PTHR34384:SF5">
    <property type="entry name" value="L-2,3-DIAMINOPROPANOATE--CITRATE LIGASE"/>
    <property type="match status" value="1"/>
</dbReference>
<dbReference type="Gene3D" id="1.10.510.40">
    <property type="match status" value="1"/>
</dbReference>
<gene>
    <name evidence="4" type="primary">pvsB</name>
    <name evidence="4" type="ORF">ETEE_4025</name>
</gene>
<proteinExistence type="inferred from homology"/>
<evidence type="ECO:0000313" key="4">
    <source>
        <dbReference type="EMBL" id="AIJ10433.1"/>
    </source>
</evidence>
<dbReference type="RefSeq" id="WP_034164911.1">
    <property type="nucleotide sequence ID" value="NZ_CP006664.1"/>
</dbReference>
<accession>A0A076LVF5</accession>
<comment type="similarity">
    <text evidence="1">Belongs to the IucA/IucC family.</text>
</comment>
<dbReference type="InterPro" id="IPR037455">
    <property type="entry name" value="LucA/IucC-like"/>
</dbReference>
<dbReference type="KEGG" id="ete:ETEE_4025"/>
<evidence type="ECO:0000313" key="5">
    <source>
        <dbReference type="Proteomes" id="UP000028681"/>
    </source>
</evidence>
<dbReference type="Proteomes" id="UP000028681">
    <property type="component" value="Chromosome"/>
</dbReference>
<feature type="domain" description="Aerobactin siderophore biosynthesis IucA/IucC N-terminal" evidence="2">
    <location>
        <begin position="151"/>
        <end position="355"/>
    </location>
</feature>
<dbReference type="AlphaFoldDB" id="A0A076LVF5"/>
<dbReference type="Pfam" id="PF06276">
    <property type="entry name" value="FhuF"/>
    <property type="match status" value="1"/>
</dbReference>
<organism evidence="4 5">
    <name type="scientific">Edwardsiella anguillarum ET080813</name>
    <dbReference type="NCBI Taxonomy" id="667120"/>
    <lineage>
        <taxon>Bacteria</taxon>
        <taxon>Pseudomonadati</taxon>
        <taxon>Pseudomonadota</taxon>
        <taxon>Gammaproteobacteria</taxon>
        <taxon>Enterobacterales</taxon>
        <taxon>Hafniaceae</taxon>
        <taxon>Edwardsiella</taxon>
    </lineage>
</organism>
<sequence>MNQRRYITQRIIDACLREDVAGVLSRSTLRREGDAYWLYASHFAVPLRLAVCPHDYMQSWRAAAPRWQEHHDDGWHDCEGYDAWLARLTPPDDPEAQRLYLAYRAEADAACAQGELCRAIFTEQAAALTPDLARCSWGERLRHADRMASFLDHPYYPTARAKFGFDAAQLRRYAPEFAQPFALRWLAVPRDAVTLCSEQPRPAWWPHPAQVGLPPQIADGHFLLPVHPLTWPQLNALPPDFLPAPTPYLEVYPTLSVRTLQLAEHPDCHLKVPLAMRTLGQKNLRLIKPSTLYDGQWFADVLPRLAQRDPLLRGRLRHVDESDGGHVGDEMLLAFLLRRYPAPRADETLAPVAALGSPMPGGGSYLAFILRQPNMPTLYQWWQSYCTLMAEVHLTLWLRYGIALESNQQNAMLSLAPGQPLTLVLKDNDAARLWPARFCAACPDLAPRLVQLRDPRICVDDERALAQMFITITLQLDLAAVLESLAAAGELNRAAAYHILRQALANTLTTLAQRGVDTAFARRCLFEDPHQPVKYLLQSGSLLSKRASGAADINKFYGHSGPNFLRAETT</sequence>
<feature type="domain" description="Aerobactin siderophore biosynthesis IucA/IucC-like C-terminal" evidence="3">
    <location>
        <begin position="380"/>
        <end position="537"/>
    </location>
</feature>
<dbReference type="InterPro" id="IPR007310">
    <property type="entry name" value="Aerobactin_biosyn_IucA/IucC_N"/>
</dbReference>
<dbReference type="PANTHER" id="PTHR34384">
    <property type="entry name" value="L-2,3-DIAMINOPROPANOATE--CITRATE LIGASE"/>
    <property type="match status" value="1"/>
</dbReference>
<evidence type="ECO:0000259" key="3">
    <source>
        <dbReference type="Pfam" id="PF06276"/>
    </source>
</evidence>
<dbReference type="GO" id="GO:0016881">
    <property type="term" value="F:acid-amino acid ligase activity"/>
    <property type="evidence" value="ECO:0007669"/>
    <property type="project" value="UniProtKB-ARBA"/>
</dbReference>
<dbReference type="Pfam" id="PF04183">
    <property type="entry name" value="IucA_IucC"/>
    <property type="match status" value="1"/>
</dbReference>
<reference evidence="4 5" key="1">
    <citation type="journal article" date="2012" name="PLoS ONE">
        <title>Edwardsiella comparative phylogenomics reveal the new intra/inter-species taxonomic relationships, virulence evolution and niche adaptation mechanisms.</title>
        <authorList>
            <person name="Yang M."/>
            <person name="Lv Y."/>
            <person name="Xiao J."/>
            <person name="Wu H."/>
            <person name="Zheng H."/>
            <person name="Liu Q."/>
            <person name="Zhang Y."/>
            <person name="Wang Q."/>
        </authorList>
    </citation>
    <scope>NUCLEOTIDE SEQUENCE [LARGE SCALE GENOMIC DNA]</scope>
    <source>
        <strain evidence="5">080813</strain>
    </source>
</reference>
<dbReference type="GeneID" id="33941363"/>
<evidence type="ECO:0000256" key="1">
    <source>
        <dbReference type="ARBA" id="ARBA00007832"/>
    </source>
</evidence>
<protein>
    <submittedName>
        <fullName evidence="4">Vibrioferrin amide bond forming protein PvsB</fullName>
    </submittedName>
</protein>
<dbReference type="GO" id="GO:0019290">
    <property type="term" value="P:siderophore biosynthetic process"/>
    <property type="evidence" value="ECO:0007669"/>
    <property type="project" value="InterPro"/>
</dbReference>
<dbReference type="HOGENOM" id="CLU_023790_0_0_6"/>
<name>A0A076LVF5_9GAMM</name>
<dbReference type="InterPro" id="IPR022770">
    <property type="entry name" value="IucA/IucC-like_C"/>
</dbReference>
<dbReference type="EMBL" id="CP006664">
    <property type="protein sequence ID" value="AIJ10433.1"/>
    <property type="molecule type" value="Genomic_DNA"/>
</dbReference>